<dbReference type="PANTHER" id="PTHR16719">
    <property type="entry name" value="CYTOCHROME C OXIDASE COPPER CHAPERONE"/>
    <property type="match status" value="1"/>
</dbReference>
<dbReference type="GO" id="GO:0005507">
    <property type="term" value="F:copper ion binding"/>
    <property type="evidence" value="ECO:0007669"/>
    <property type="project" value="InterPro"/>
</dbReference>
<proteinExistence type="inferred from homology"/>
<comment type="similarity">
    <text evidence="2">Belongs to the COX17 family.</text>
</comment>
<dbReference type="GO" id="GO:0005758">
    <property type="term" value="C:mitochondrial intermembrane space"/>
    <property type="evidence" value="ECO:0007669"/>
    <property type="project" value="UniProtKB-SubCell"/>
</dbReference>
<protein>
    <submittedName>
        <fullName evidence="9">Cytochrome c oxidase copper chaperone, putative</fullName>
    </submittedName>
</protein>
<reference evidence="9" key="1">
    <citation type="submission" date="2016-09" db="EMBL/GenBank/DDBJ databases">
        <authorList>
            <person name="Hebert L."/>
            <person name="Moumen B."/>
        </authorList>
    </citation>
    <scope>NUCLEOTIDE SEQUENCE [LARGE SCALE GENOMIC DNA]</scope>
    <source>
        <strain evidence="9">OVI</strain>
    </source>
</reference>
<evidence type="ECO:0000256" key="8">
    <source>
        <dbReference type="PIRSR" id="PIRSR607745-1"/>
    </source>
</evidence>
<sequence length="73" mass="8030">MSSDEVAATGKGKKPACKICCACPAERQARDECTLLKGVEACQKEIGTFYKCLLHEGFSEEEVERLRGSVRSF</sequence>
<keyword evidence="10" id="KW-1185">Reference proteome</keyword>
<dbReference type="Gene3D" id="1.10.287.1130">
    <property type="entry name" value="CytochromE C oxidase copper chaperone"/>
    <property type="match status" value="1"/>
</dbReference>
<evidence type="ECO:0000256" key="6">
    <source>
        <dbReference type="ARBA" id="ARBA00023157"/>
    </source>
</evidence>
<accession>A0A1G4HZ49</accession>
<dbReference type="AlphaFoldDB" id="A0A1G4HZ49"/>
<evidence type="ECO:0000256" key="2">
    <source>
        <dbReference type="ARBA" id="ARBA00009241"/>
    </source>
</evidence>
<keyword evidence="5" id="KW-0496">Mitochondrion</keyword>
<organism evidence="9 10">
    <name type="scientific">Trypanosoma equiperdum</name>
    <dbReference type="NCBI Taxonomy" id="5694"/>
    <lineage>
        <taxon>Eukaryota</taxon>
        <taxon>Discoba</taxon>
        <taxon>Euglenozoa</taxon>
        <taxon>Kinetoplastea</taxon>
        <taxon>Metakinetoplastina</taxon>
        <taxon>Trypanosomatida</taxon>
        <taxon>Trypanosomatidae</taxon>
        <taxon>Trypanosoma</taxon>
    </lineage>
</organism>
<evidence type="ECO:0000256" key="7">
    <source>
        <dbReference type="ARBA" id="ARBA00023186"/>
    </source>
</evidence>
<dbReference type="RefSeq" id="XP_067076344.1">
    <property type="nucleotide sequence ID" value="XM_067220243.1"/>
</dbReference>
<evidence type="ECO:0000256" key="4">
    <source>
        <dbReference type="ARBA" id="ARBA00023008"/>
    </source>
</evidence>
<comment type="subcellular location">
    <subcellularLocation>
        <location evidence="1">Mitochondrion intermembrane space</location>
    </subcellularLocation>
</comment>
<evidence type="ECO:0000256" key="1">
    <source>
        <dbReference type="ARBA" id="ARBA00004569"/>
    </source>
</evidence>
<dbReference type="GeneID" id="92382375"/>
<dbReference type="InterPro" id="IPR007745">
    <property type="entry name" value="Cyt_c_oxidase_Cu-chaperone"/>
</dbReference>
<dbReference type="GO" id="GO:0016531">
    <property type="term" value="F:copper chaperone activity"/>
    <property type="evidence" value="ECO:0007669"/>
    <property type="project" value="InterPro"/>
</dbReference>
<dbReference type="EMBL" id="CZPT02000102">
    <property type="protein sequence ID" value="SCU64609.1"/>
    <property type="molecule type" value="Genomic_DNA"/>
</dbReference>
<dbReference type="VEuPathDB" id="TriTrypDB:TEOVI_000844100"/>
<name>A0A1G4HZ49_TRYEQ</name>
<keyword evidence="3 8" id="KW-0479">Metal-binding</keyword>
<keyword evidence="7" id="KW-0143">Chaperone</keyword>
<keyword evidence="6" id="KW-1015">Disulfide bond</keyword>
<evidence type="ECO:0000313" key="10">
    <source>
        <dbReference type="Proteomes" id="UP000195570"/>
    </source>
</evidence>
<comment type="caution">
    <text evidence="9">The sequence shown here is derived from an EMBL/GenBank/DDBJ whole genome shotgun (WGS) entry which is preliminary data.</text>
</comment>
<dbReference type="PANTHER" id="PTHR16719:SF0">
    <property type="entry name" value="CYTOCHROME C OXIDASE COPPER CHAPERONE"/>
    <property type="match status" value="1"/>
</dbReference>
<dbReference type="SUPFAM" id="SSF47072">
    <property type="entry name" value="Cysteine alpha-hairpin motif"/>
    <property type="match status" value="1"/>
</dbReference>
<feature type="binding site" evidence="8">
    <location>
        <position position="21"/>
    </location>
    <ligand>
        <name>Cu cation</name>
        <dbReference type="ChEBI" id="CHEBI:23378"/>
    </ligand>
</feature>
<dbReference type="Pfam" id="PF05051">
    <property type="entry name" value="COX17"/>
    <property type="match status" value="1"/>
</dbReference>
<evidence type="ECO:0000313" key="9">
    <source>
        <dbReference type="EMBL" id="SCU64609.1"/>
    </source>
</evidence>
<keyword evidence="4 8" id="KW-0186">Copper</keyword>
<dbReference type="Proteomes" id="UP000195570">
    <property type="component" value="Unassembled WGS sequence"/>
</dbReference>
<feature type="binding site" evidence="8">
    <location>
        <position position="20"/>
    </location>
    <ligand>
        <name>Cu cation</name>
        <dbReference type="ChEBI" id="CHEBI:23378"/>
    </ligand>
</feature>
<evidence type="ECO:0000256" key="3">
    <source>
        <dbReference type="ARBA" id="ARBA00022723"/>
    </source>
</evidence>
<dbReference type="InterPro" id="IPR009069">
    <property type="entry name" value="Cys_alpha_HP_mot_SF"/>
</dbReference>
<evidence type="ECO:0000256" key="5">
    <source>
        <dbReference type="ARBA" id="ARBA00023128"/>
    </source>
</evidence>
<gene>
    <name evidence="9" type="ORF">TEOVI_000844100</name>
</gene>